<proteinExistence type="predicted"/>
<name>A0A9D4PSX5_RHISA</name>
<gene>
    <name evidence="1" type="ORF">HPB52_022179</name>
</gene>
<protein>
    <submittedName>
        <fullName evidence="1">Uncharacterized protein</fullName>
    </submittedName>
</protein>
<dbReference type="EMBL" id="JABSTV010001251">
    <property type="protein sequence ID" value="KAH7952379.1"/>
    <property type="molecule type" value="Genomic_DNA"/>
</dbReference>
<evidence type="ECO:0000313" key="1">
    <source>
        <dbReference type="EMBL" id="KAH7952379.1"/>
    </source>
</evidence>
<comment type="caution">
    <text evidence="1">The sequence shown here is derived from an EMBL/GenBank/DDBJ whole genome shotgun (WGS) entry which is preliminary data.</text>
</comment>
<dbReference type="Proteomes" id="UP000821837">
    <property type="component" value="Chromosome 5"/>
</dbReference>
<reference evidence="1" key="1">
    <citation type="journal article" date="2020" name="Cell">
        <title>Large-Scale Comparative Analyses of Tick Genomes Elucidate Their Genetic Diversity and Vector Capacities.</title>
        <authorList>
            <consortium name="Tick Genome and Microbiome Consortium (TIGMIC)"/>
            <person name="Jia N."/>
            <person name="Wang J."/>
            <person name="Shi W."/>
            <person name="Du L."/>
            <person name="Sun Y."/>
            <person name="Zhan W."/>
            <person name="Jiang J.F."/>
            <person name="Wang Q."/>
            <person name="Zhang B."/>
            <person name="Ji P."/>
            <person name="Bell-Sakyi L."/>
            <person name="Cui X.M."/>
            <person name="Yuan T.T."/>
            <person name="Jiang B.G."/>
            <person name="Yang W.F."/>
            <person name="Lam T.T."/>
            <person name="Chang Q.C."/>
            <person name="Ding S.J."/>
            <person name="Wang X.J."/>
            <person name="Zhu J.G."/>
            <person name="Ruan X.D."/>
            <person name="Zhao L."/>
            <person name="Wei J.T."/>
            <person name="Ye R.Z."/>
            <person name="Que T.C."/>
            <person name="Du C.H."/>
            <person name="Zhou Y.H."/>
            <person name="Cheng J.X."/>
            <person name="Dai P.F."/>
            <person name="Guo W.B."/>
            <person name="Han X.H."/>
            <person name="Huang E.J."/>
            <person name="Li L.F."/>
            <person name="Wei W."/>
            <person name="Gao Y.C."/>
            <person name="Liu J.Z."/>
            <person name="Shao H.Z."/>
            <person name="Wang X."/>
            <person name="Wang C.C."/>
            <person name="Yang T.C."/>
            <person name="Huo Q.B."/>
            <person name="Li W."/>
            <person name="Chen H.Y."/>
            <person name="Chen S.E."/>
            <person name="Zhou L.G."/>
            <person name="Ni X.B."/>
            <person name="Tian J.H."/>
            <person name="Sheng Y."/>
            <person name="Liu T."/>
            <person name="Pan Y.S."/>
            <person name="Xia L.Y."/>
            <person name="Li J."/>
            <person name="Zhao F."/>
            <person name="Cao W.C."/>
        </authorList>
    </citation>
    <scope>NUCLEOTIDE SEQUENCE</scope>
    <source>
        <strain evidence="1">Rsan-2018</strain>
    </source>
</reference>
<keyword evidence="2" id="KW-1185">Reference proteome</keyword>
<accession>A0A9D4PSX5</accession>
<reference evidence="1" key="2">
    <citation type="submission" date="2021-09" db="EMBL/GenBank/DDBJ databases">
        <authorList>
            <person name="Jia N."/>
            <person name="Wang J."/>
            <person name="Shi W."/>
            <person name="Du L."/>
            <person name="Sun Y."/>
            <person name="Zhan W."/>
            <person name="Jiang J."/>
            <person name="Wang Q."/>
            <person name="Zhang B."/>
            <person name="Ji P."/>
            <person name="Sakyi L.B."/>
            <person name="Cui X."/>
            <person name="Yuan T."/>
            <person name="Jiang B."/>
            <person name="Yang W."/>
            <person name="Lam T.T.-Y."/>
            <person name="Chang Q."/>
            <person name="Ding S."/>
            <person name="Wang X."/>
            <person name="Zhu J."/>
            <person name="Ruan X."/>
            <person name="Zhao L."/>
            <person name="Wei J."/>
            <person name="Que T."/>
            <person name="Du C."/>
            <person name="Cheng J."/>
            <person name="Dai P."/>
            <person name="Han X."/>
            <person name="Huang E."/>
            <person name="Gao Y."/>
            <person name="Liu J."/>
            <person name="Shao H."/>
            <person name="Ye R."/>
            <person name="Li L."/>
            <person name="Wei W."/>
            <person name="Wang X."/>
            <person name="Wang C."/>
            <person name="Huo Q."/>
            <person name="Li W."/>
            <person name="Guo W."/>
            <person name="Chen H."/>
            <person name="Chen S."/>
            <person name="Zhou L."/>
            <person name="Zhou L."/>
            <person name="Ni X."/>
            <person name="Tian J."/>
            <person name="Zhou Y."/>
            <person name="Sheng Y."/>
            <person name="Liu T."/>
            <person name="Pan Y."/>
            <person name="Xia L."/>
            <person name="Li J."/>
            <person name="Zhao F."/>
            <person name="Cao W."/>
        </authorList>
    </citation>
    <scope>NUCLEOTIDE SEQUENCE</scope>
    <source>
        <strain evidence="1">Rsan-2018</strain>
        <tissue evidence="1">Larvae</tissue>
    </source>
</reference>
<dbReference type="AlphaFoldDB" id="A0A9D4PSX5"/>
<organism evidence="1 2">
    <name type="scientific">Rhipicephalus sanguineus</name>
    <name type="common">Brown dog tick</name>
    <name type="synonym">Ixodes sanguineus</name>
    <dbReference type="NCBI Taxonomy" id="34632"/>
    <lineage>
        <taxon>Eukaryota</taxon>
        <taxon>Metazoa</taxon>
        <taxon>Ecdysozoa</taxon>
        <taxon>Arthropoda</taxon>
        <taxon>Chelicerata</taxon>
        <taxon>Arachnida</taxon>
        <taxon>Acari</taxon>
        <taxon>Parasitiformes</taxon>
        <taxon>Ixodida</taxon>
        <taxon>Ixodoidea</taxon>
        <taxon>Ixodidae</taxon>
        <taxon>Rhipicephalinae</taxon>
        <taxon>Rhipicephalus</taxon>
        <taxon>Rhipicephalus</taxon>
    </lineage>
</organism>
<evidence type="ECO:0000313" key="2">
    <source>
        <dbReference type="Proteomes" id="UP000821837"/>
    </source>
</evidence>
<sequence>MSSGVCLLAVDVGPQIDQQLHHRSVAQSSGMEESRAVFAVPQLKVGAILGDKVGTGDWLFVLHGLTLAPSSSSSRSVSRWPEQAACIRGVQPPRFGASTSLLHGEVKLSKLKAEPD</sequence>